<sequence length="113" mass="12046">MKNISILLALVCVLACVGSLRAQCCRQSLTMTYTYNRPGRSCADAGGRPISTTHCTITVCANGRAQVGTYCGRRSCNIFGCACGGGCITGLWMQSFLDNNRHLGVIVTGSRFN</sequence>
<dbReference type="Gene3D" id="3.30.70.2800">
    <property type="match status" value="1"/>
</dbReference>
<evidence type="ECO:0000313" key="2">
    <source>
        <dbReference type="Proteomes" id="UP000504633"/>
    </source>
</evidence>
<dbReference type="OMA" id="FGCFCRG"/>
<proteinExistence type="predicted"/>
<organism evidence="2 3">
    <name type="scientific">Drosophila hydei</name>
    <name type="common">Fruit fly</name>
    <dbReference type="NCBI Taxonomy" id="7224"/>
    <lineage>
        <taxon>Eukaryota</taxon>
        <taxon>Metazoa</taxon>
        <taxon>Ecdysozoa</taxon>
        <taxon>Arthropoda</taxon>
        <taxon>Hexapoda</taxon>
        <taxon>Insecta</taxon>
        <taxon>Pterygota</taxon>
        <taxon>Neoptera</taxon>
        <taxon>Endopterygota</taxon>
        <taxon>Diptera</taxon>
        <taxon>Brachycera</taxon>
        <taxon>Muscomorpha</taxon>
        <taxon>Ephydroidea</taxon>
        <taxon>Drosophilidae</taxon>
        <taxon>Drosophila</taxon>
    </lineage>
</organism>
<feature type="signal peptide" evidence="1">
    <location>
        <begin position="1"/>
        <end position="22"/>
    </location>
</feature>
<dbReference type="KEGG" id="dhe:111596787"/>
<evidence type="ECO:0000313" key="3">
    <source>
        <dbReference type="RefSeq" id="XP_023166911.1"/>
    </source>
</evidence>
<reference evidence="3" key="1">
    <citation type="submission" date="2025-08" db="UniProtKB">
        <authorList>
            <consortium name="RefSeq"/>
        </authorList>
    </citation>
    <scope>IDENTIFICATION</scope>
    <source>
        <strain evidence="3">15085-1641.00</strain>
        <tissue evidence="3">Whole body</tissue>
    </source>
</reference>
<dbReference type="RefSeq" id="XP_023166911.1">
    <property type="nucleotide sequence ID" value="XM_023311143.2"/>
</dbReference>
<dbReference type="OrthoDB" id="3737830at2759"/>
<name>A0A6J1LSZ7_DROHY</name>
<protein>
    <submittedName>
        <fullName evidence="3">Protein Diedel-like</fullName>
    </submittedName>
</protein>
<gene>
    <name evidence="3" type="primary">LOC111596787</name>
</gene>
<keyword evidence="2" id="KW-1185">Reference proteome</keyword>
<dbReference type="InterPro" id="IPR025061">
    <property type="entry name" value="Diedel"/>
</dbReference>
<dbReference type="Proteomes" id="UP000504633">
    <property type="component" value="Unplaced"/>
</dbReference>
<dbReference type="AlphaFoldDB" id="A0A6J1LSZ7"/>
<evidence type="ECO:0000256" key="1">
    <source>
        <dbReference type="SAM" id="SignalP"/>
    </source>
</evidence>
<accession>A0A6J1LSZ7</accession>
<dbReference type="GeneID" id="111596787"/>
<feature type="chain" id="PRO_5027044933" evidence="1">
    <location>
        <begin position="23"/>
        <end position="113"/>
    </location>
</feature>
<dbReference type="Pfam" id="PF13164">
    <property type="entry name" value="Diedel"/>
    <property type="match status" value="1"/>
</dbReference>
<keyword evidence="1" id="KW-0732">Signal</keyword>